<organism evidence="1">
    <name type="scientific">uncultured Rubrobacteraceae bacterium</name>
    <dbReference type="NCBI Taxonomy" id="349277"/>
    <lineage>
        <taxon>Bacteria</taxon>
        <taxon>Bacillati</taxon>
        <taxon>Actinomycetota</taxon>
        <taxon>Rubrobacteria</taxon>
        <taxon>Rubrobacterales</taxon>
        <taxon>Rubrobacteraceae</taxon>
        <taxon>environmental samples</taxon>
    </lineage>
</organism>
<dbReference type="AlphaFoldDB" id="A0A6J4U037"/>
<reference evidence="1" key="1">
    <citation type="submission" date="2020-02" db="EMBL/GenBank/DDBJ databases">
        <authorList>
            <person name="Meier V. D."/>
        </authorList>
    </citation>
    <scope>NUCLEOTIDE SEQUENCE</scope>
    <source>
        <strain evidence="1">AVDCRST_MAG05</strain>
    </source>
</reference>
<proteinExistence type="predicted"/>
<sequence>MSLVTGPRLSVQPPLREVTAILDNDGGGAISKHLLSPNH</sequence>
<name>A0A6J4U037_9ACTN</name>
<dbReference type="EMBL" id="CADCVM010000515">
    <property type="protein sequence ID" value="CAA9535325.1"/>
    <property type="molecule type" value="Genomic_DNA"/>
</dbReference>
<accession>A0A6J4U037</accession>
<evidence type="ECO:0000313" key="1">
    <source>
        <dbReference type="EMBL" id="CAA9535325.1"/>
    </source>
</evidence>
<gene>
    <name evidence="1" type="ORF">AVDCRST_MAG05-4819</name>
</gene>
<protein>
    <submittedName>
        <fullName evidence="1">Uncharacterized protein</fullName>
    </submittedName>
</protein>